<keyword evidence="3" id="KW-0611">Plant defense</keyword>
<keyword evidence="2" id="KW-0433">Leucine-rich repeat</keyword>
<evidence type="ECO:0000259" key="6">
    <source>
        <dbReference type="Pfam" id="PF00931"/>
    </source>
</evidence>
<dbReference type="Gene3D" id="1.10.8.430">
    <property type="entry name" value="Helical domain of apoptotic protease-activating factors"/>
    <property type="match status" value="1"/>
</dbReference>
<gene>
    <name evidence="8" type="ORF">E3N88_00112</name>
</gene>
<evidence type="ECO:0000256" key="2">
    <source>
        <dbReference type="ARBA" id="ARBA00022614"/>
    </source>
</evidence>
<dbReference type="OrthoDB" id="3794806at2759"/>
<dbReference type="AlphaFoldDB" id="A0A5N6PYX7"/>
<dbReference type="Pfam" id="PF00931">
    <property type="entry name" value="NB-ARC"/>
    <property type="match status" value="1"/>
</dbReference>
<evidence type="ECO:0000313" key="9">
    <source>
        <dbReference type="Proteomes" id="UP000326396"/>
    </source>
</evidence>
<dbReference type="EMBL" id="SZYD01000001">
    <property type="protein sequence ID" value="KAD7476976.1"/>
    <property type="molecule type" value="Genomic_DNA"/>
</dbReference>
<keyword evidence="4" id="KW-0067">ATP-binding</keyword>
<feature type="region of interest" description="Disordered" evidence="5">
    <location>
        <begin position="871"/>
        <end position="891"/>
    </location>
</feature>
<protein>
    <submittedName>
        <fullName evidence="8">Uncharacterized protein</fullName>
    </submittedName>
</protein>
<dbReference type="Gene3D" id="3.40.50.300">
    <property type="entry name" value="P-loop containing nucleotide triphosphate hydrolases"/>
    <property type="match status" value="2"/>
</dbReference>
<dbReference type="GO" id="GO:0043531">
    <property type="term" value="F:ADP binding"/>
    <property type="evidence" value="ECO:0007669"/>
    <property type="project" value="InterPro"/>
</dbReference>
<feature type="domain" description="Disease resistance protein At4g27190-like leucine-rich repeats" evidence="7">
    <location>
        <begin position="815"/>
        <end position="912"/>
    </location>
</feature>
<dbReference type="PRINTS" id="PR00364">
    <property type="entry name" value="DISEASERSIST"/>
</dbReference>
<feature type="domain" description="NB-ARC" evidence="6">
    <location>
        <begin position="156"/>
        <end position="232"/>
    </location>
</feature>
<feature type="compositionally biased region" description="Acidic residues" evidence="5">
    <location>
        <begin position="875"/>
        <end position="885"/>
    </location>
</feature>
<dbReference type="InterPro" id="IPR057135">
    <property type="entry name" value="At4g27190-like_LRR"/>
</dbReference>
<organism evidence="8 9">
    <name type="scientific">Mikania micrantha</name>
    <name type="common">bitter vine</name>
    <dbReference type="NCBI Taxonomy" id="192012"/>
    <lineage>
        <taxon>Eukaryota</taxon>
        <taxon>Viridiplantae</taxon>
        <taxon>Streptophyta</taxon>
        <taxon>Embryophyta</taxon>
        <taxon>Tracheophyta</taxon>
        <taxon>Spermatophyta</taxon>
        <taxon>Magnoliopsida</taxon>
        <taxon>eudicotyledons</taxon>
        <taxon>Gunneridae</taxon>
        <taxon>Pentapetalae</taxon>
        <taxon>asterids</taxon>
        <taxon>campanulids</taxon>
        <taxon>Asterales</taxon>
        <taxon>Asteraceae</taxon>
        <taxon>Asteroideae</taxon>
        <taxon>Heliantheae alliance</taxon>
        <taxon>Eupatorieae</taxon>
        <taxon>Mikania</taxon>
    </lineage>
</organism>
<dbReference type="Gene3D" id="3.80.10.10">
    <property type="entry name" value="Ribonuclease Inhibitor"/>
    <property type="match status" value="2"/>
</dbReference>
<feature type="region of interest" description="Disordered" evidence="5">
    <location>
        <begin position="1"/>
        <end position="22"/>
    </location>
</feature>
<dbReference type="PANTHER" id="PTHR33463:SF222">
    <property type="entry name" value="NB-ARC-RELATED"/>
    <property type="match status" value="1"/>
</dbReference>
<evidence type="ECO:0000256" key="5">
    <source>
        <dbReference type="SAM" id="MobiDB-lite"/>
    </source>
</evidence>
<dbReference type="InterPro" id="IPR042197">
    <property type="entry name" value="Apaf_helical"/>
</dbReference>
<reference evidence="8 9" key="1">
    <citation type="submission" date="2019-05" db="EMBL/GenBank/DDBJ databases">
        <title>Mikania micrantha, genome provides insights into the molecular mechanism of rapid growth.</title>
        <authorList>
            <person name="Liu B."/>
        </authorList>
    </citation>
    <scope>NUCLEOTIDE SEQUENCE [LARGE SCALE GENOMIC DNA]</scope>
    <source>
        <strain evidence="8">NLD-2019</strain>
        <tissue evidence="8">Leaf</tissue>
    </source>
</reference>
<dbReference type="InterPro" id="IPR050905">
    <property type="entry name" value="Plant_NBS-LRR"/>
</dbReference>
<dbReference type="InterPro" id="IPR032675">
    <property type="entry name" value="LRR_dom_sf"/>
</dbReference>
<name>A0A5N6PYX7_9ASTR</name>
<evidence type="ECO:0000256" key="3">
    <source>
        <dbReference type="ARBA" id="ARBA00022821"/>
    </source>
</evidence>
<dbReference type="InterPro" id="IPR002182">
    <property type="entry name" value="NB-ARC"/>
</dbReference>
<evidence type="ECO:0000256" key="1">
    <source>
        <dbReference type="ARBA" id="ARBA00008894"/>
    </source>
</evidence>
<proteinExistence type="inferred from homology"/>
<dbReference type="GO" id="GO:0005524">
    <property type="term" value="F:ATP binding"/>
    <property type="evidence" value="ECO:0007669"/>
    <property type="project" value="UniProtKB-KW"/>
</dbReference>
<sequence>MKEHLRVLKNTRDDVKKKKETNNMDNKEIPVGVSVWLNAVETFKNEVESISSEGYGCLNIKMRHKTGKKACKATEMIKDLTTENNAFVWTDAPIPTGIVDSRPATSTTSPHGVNFKSRYRQFNEALKWLQQDNNKSQVIALCGMGGVGKTTMMEQLRMVANDKNMILVILDDVWEKIELKEIGLTSPLSNGLKLLLTSRLSDICKQIAVSACSTFEKVEVDVLEEEEAQNFFFINTNISEEDDRYDIGCKIVEKCGRLPLAIKIIGTALHSQTKPIWKTTLRCLENNRIDDIVQEVIKISYEYLKHEDKEVLLLCGLFPEDYDIRIEDLTRNAWGLNLFEGVSTLGDARDSTKTCVHNLITAHLLINSYEQVGCVKMHDLVHAFVLGVVSKSDRAWIINHSDVTQLAAKEEMMRESCKRMSLTCMGMSEFPQDFKYPNLSLLQLMKGEFSLKFPDDFYENMKSLQVIAYYNMQHPLLPRSLHCSTNLKSLCLYECILMFDFSFVGDLVNLEVLSFAHCDIHKLPSAIGKLVKLKLLDLTGCENLRIDNGVFKNLKKLEELYMRVSSYENVRFTESNIKEVAMLSKQLFALEVEFVEKENLFEFFSFEKLDKFKIAIGGYFDSYEIEEDPFVNKLKLVSDCKRDLHDCKIIELFKKTEHLDLQVKDMIGLEEFHYDQHSFSSLKELEVDGCSNLKYLFPICVANGLKKLEKLTVERCDVLEALINNDGSEINGVVELPQLLQLKFYDLPNFTSIYPENSSSMCALFNSLRGEEDDNIHKVLFEIDLNNQQPLFPNLEKLNLLYMNDMSHVWKCNNWNKYLLISYSSFHSLTSIRIYECIRIKYLFSPLMAKLLSNLQKIHILSCHGMEEVVSNRDDDNDNKDEEEMSSTSTTTTFFPRLHSLTFENLTYLECIGGGGGQANGTQTSVIHDEFQVCLFSQ</sequence>
<feature type="domain" description="Disease resistance protein At4g27190-like leucine-rich repeats" evidence="7">
    <location>
        <begin position="666"/>
        <end position="763"/>
    </location>
</feature>
<dbReference type="GO" id="GO:0006952">
    <property type="term" value="P:defense response"/>
    <property type="evidence" value="ECO:0007669"/>
    <property type="project" value="UniProtKB-KW"/>
</dbReference>
<dbReference type="Pfam" id="PF23247">
    <property type="entry name" value="LRR_RPS2"/>
    <property type="match status" value="2"/>
</dbReference>
<evidence type="ECO:0000313" key="8">
    <source>
        <dbReference type="EMBL" id="KAD7476976.1"/>
    </source>
</evidence>
<dbReference type="PANTHER" id="PTHR33463">
    <property type="entry name" value="NB-ARC DOMAIN-CONTAINING PROTEIN-RELATED"/>
    <property type="match status" value="1"/>
</dbReference>
<dbReference type="SUPFAM" id="SSF52058">
    <property type="entry name" value="L domain-like"/>
    <property type="match status" value="1"/>
</dbReference>
<dbReference type="InterPro" id="IPR027417">
    <property type="entry name" value="P-loop_NTPase"/>
</dbReference>
<keyword evidence="4" id="KW-0547">Nucleotide-binding</keyword>
<comment type="similarity">
    <text evidence="1">Belongs to the disease resistance NB-LRR family.</text>
</comment>
<dbReference type="SUPFAM" id="SSF52540">
    <property type="entry name" value="P-loop containing nucleoside triphosphate hydrolases"/>
    <property type="match status" value="1"/>
</dbReference>
<keyword evidence="9" id="KW-1185">Reference proteome</keyword>
<evidence type="ECO:0000259" key="7">
    <source>
        <dbReference type="Pfam" id="PF23247"/>
    </source>
</evidence>
<accession>A0A5N6PYX7</accession>
<comment type="caution">
    <text evidence="8">The sequence shown here is derived from an EMBL/GenBank/DDBJ whole genome shotgun (WGS) entry which is preliminary data.</text>
</comment>
<evidence type="ECO:0000256" key="4">
    <source>
        <dbReference type="ARBA" id="ARBA00022840"/>
    </source>
</evidence>
<dbReference type="Proteomes" id="UP000326396">
    <property type="component" value="Linkage Group LG1"/>
</dbReference>